<dbReference type="PIRSF" id="PIRSF038471">
    <property type="entry name" value="MreC"/>
    <property type="match status" value="1"/>
</dbReference>
<feature type="domain" description="Rod shape-determining protein MreC beta-barrel core" evidence="8">
    <location>
        <begin position="122"/>
        <end position="269"/>
    </location>
</feature>
<dbReference type="EMBL" id="VOHL01000002">
    <property type="protein sequence ID" value="TWS98248.1"/>
    <property type="molecule type" value="Genomic_DNA"/>
</dbReference>
<evidence type="ECO:0000256" key="2">
    <source>
        <dbReference type="ARBA" id="ARBA00013855"/>
    </source>
</evidence>
<dbReference type="InterPro" id="IPR042177">
    <property type="entry name" value="Cell/Rod_1"/>
</dbReference>
<dbReference type="InterPro" id="IPR042175">
    <property type="entry name" value="Cell/Rod_MreC_2"/>
</dbReference>
<evidence type="ECO:0000256" key="5">
    <source>
        <dbReference type="PIRNR" id="PIRNR038471"/>
    </source>
</evidence>
<evidence type="ECO:0000256" key="7">
    <source>
        <dbReference type="SAM" id="Phobius"/>
    </source>
</evidence>
<gene>
    <name evidence="9" type="primary">mreC</name>
    <name evidence="9" type="ORF">FRX57_04765</name>
</gene>
<keyword evidence="7" id="KW-0812">Transmembrane</keyword>
<dbReference type="InterPro" id="IPR007221">
    <property type="entry name" value="MreC"/>
</dbReference>
<evidence type="ECO:0000256" key="1">
    <source>
        <dbReference type="ARBA" id="ARBA00009369"/>
    </source>
</evidence>
<keyword evidence="10" id="KW-1185">Reference proteome</keyword>
<keyword evidence="7" id="KW-1133">Transmembrane helix</keyword>
<evidence type="ECO:0000256" key="6">
    <source>
        <dbReference type="SAM" id="Coils"/>
    </source>
</evidence>
<dbReference type="RefSeq" id="WP_146567253.1">
    <property type="nucleotide sequence ID" value="NZ_VOHL01000002.1"/>
</dbReference>
<feature type="coiled-coil region" evidence="6">
    <location>
        <begin position="58"/>
        <end position="105"/>
    </location>
</feature>
<comment type="caution">
    <text evidence="9">The sequence shown here is derived from an EMBL/GenBank/DDBJ whole genome shotgun (WGS) entry which is preliminary data.</text>
</comment>
<organism evidence="9 10">
    <name type="scientific">Streptococcus cuniculipharyngis</name>
    <dbReference type="NCBI Taxonomy" id="1562651"/>
    <lineage>
        <taxon>Bacteria</taxon>
        <taxon>Bacillati</taxon>
        <taxon>Bacillota</taxon>
        <taxon>Bacilli</taxon>
        <taxon>Lactobacillales</taxon>
        <taxon>Streptococcaceae</taxon>
        <taxon>Streptococcus</taxon>
    </lineage>
</organism>
<dbReference type="OrthoDB" id="9792313at2"/>
<dbReference type="PANTHER" id="PTHR34138">
    <property type="entry name" value="CELL SHAPE-DETERMINING PROTEIN MREC"/>
    <property type="match status" value="1"/>
</dbReference>
<reference evidence="9 10" key="1">
    <citation type="submission" date="2019-08" db="EMBL/GenBank/DDBJ databases">
        <authorList>
            <person name="Lei W."/>
        </authorList>
    </citation>
    <scope>NUCLEOTIDE SEQUENCE [LARGE SCALE GENOMIC DNA]</scope>
    <source>
        <strain evidence="9 10">CCUG 66496</strain>
    </source>
</reference>
<dbReference type="PANTHER" id="PTHR34138:SF1">
    <property type="entry name" value="CELL SHAPE-DETERMINING PROTEIN MREC"/>
    <property type="match status" value="1"/>
</dbReference>
<comment type="function">
    <text evidence="5">Involved in formation and maintenance of cell shape.</text>
</comment>
<keyword evidence="3 5" id="KW-0133">Cell shape</keyword>
<dbReference type="NCBIfam" id="TIGR00219">
    <property type="entry name" value="mreC"/>
    <property type="match status" value="1"/>
</dbReference>
<proteinExistence type="inferred from homology"/>
<evidence type="ECO:0000259" key="8">
    <source>
        <dbReference type="Pfam" id="PF04085"/>
    </source>
</evidence>
<dbReference type="GO" id="GO:0008360">
    <property type="term" value="P:regulation of cell shape"/>
    <property type="evidence" value="ECO:0007669"/>
    <property type="project" value="UniProtKB-KW"/>
</dbReference>
<sequence length="271" mass="29747">MQGRWSKFLLHLIVIVISLVTFLFFMLKNKESIAAVSTPVAGLVARVDEVVSAPFRLLDQLNQTVNDLLVTYEENKELKKTLISLQDQEKELVSLKSENESLRASLQMDEKLANVTKVRGDVIVRTSAAWLDDLVVNTGKNKGVNKGMFALANNGLVGKVIEVSKTSSRVILLTNQGTAPDIPVKWTSEDKTLYGILSGYDYQKQAFIVSEINTDAELKGDADVLTSGLDGESVENISVGRISEVDNANKRVYVKPTADFSKISIVTLVGK</sequence>
<comment type="similarity">
    <text evidence="1 5">Belongs to the MreC family.</text>
</comment>
<dbReference type="Pfam" id="PF04085">
    <property type="entry name" value="MreC"/>
    <property type="match status" value="1"/>
</dbReference>
<dbReference type="Gene3D" id="2.40.10.340">
    <property type="entry name" value="Rod shape-determining protein MreC, domain 1"/>
    <property type="match status" value="1"/>
</dbReference>
<dbReference type="Gene3D" id="2.40.10.350">
    <property type="entry name" value="Rod shape-determining protein MreC, domain 2"/>
    <property type="match status" value="1"/>
</dbReference>
<keyword evidence="6" id="KW-0175">Coiled coil</keyword>
<keyword evidence="7" id="KW-0472">Membrane</keyword>
<evidence type="ECO:0000313" key="10">
    <source>
        <dbReference type="Proteomes" id="UP000317430"/>
    </source>
</evidence>
<dbReference type="GO" id="GO:0005886">
    <property type="term" value="C:plasma membrane"/>
    <property type="evidence" value="ECO:0007669"/>
    <property type="project" value="TreeGrafter"/>
</dbReference>
<accession>A0A5C5SE79</accession>
<protein>
    <recommendedName>
        <fullName evidence="2 5">Cell shape-determining protein MreC</fullName>
    </recommendedName>
    <alternativeName>
        <fullName evidence="4 5">Cell shape protein MreC</fullName>
    </alternativeName>
</protein>
<evidence type="ECO:0000256" key="3">
    <source>
        <dbReference type="ARBA" id="ARBA00022960"/>
    </source>
</evidence>
<name>A0A5C5SE79_9STRE</name>
<evidence type="ECO:0000256" key="4">
    <source>
        <dbReference type="ARBA" id="ARBA00032089"/>
    </source>
</evidence>
<dbReference type="AlphaFoldDB" id="A0A5C5SE79"/>
<dbReference type="InterPro" id="IPR055342">
    <property type="entry name" value="MreC_beta-barrel_core"/>
</dbReference>
<feature type="transmembrane region" description="Helical" evidence="7">
    <location>
        <begin position="9"/>
        <end position="27"/>
    </location>
</feature>
<dbReference type="Proteomes" id="UP000317430">
    <property type="component" value="Unassembled WGS sequence"/>
</dbReference>
<evidence type="ECO:0000313" key="9">
    <source>
        <dbReference type="EMBL" id="TWS98248.1"/>
    </source>
</evidence>